<comment type="caution">
    <text evidence="2">The sequence shown here is derived from an EMBL/GenBank/DDBJ whole genome shotgun (WGS) entry which is preliminary data.</text>
</comment>
<proteinExistence type="predicted"/>
<accession>A0ABW1GTQ7</accession>
<evidence type="ECO:0000259" key="1">
    <source>
        <dbReference type="Pfam" id="PF01593"/>
    </source>
</evidence>
<organism evidence="2 3">
    <name type="scientific">Streptomyces pulveraceus</name>
    <dbReference type="NCBI Taxonomy" id="68258"/>
    <lineage>
        <taxon>Bacteria</taxon>
        <taxon>Bacillati</taxon>
        <taxon>Actinomycetota</taxon>
        <taxon>Actinomycetes</taxon>
        <taxon>Kitasatosporales</taxon>
        <taxon>Streptomycetaceae</taxon>
        <taxon>Streptomyces</taxon>
    </lineage>
</organism>
<dbReference type="InterPro" id="IPR002937">
    <property type="entry name" value="Amino_oxidase"/>
</dbReference>
<evidence type="ECO:0000313" key="2">
    <source>
        <dbReference type="EMBL" id="MFC5916939.1"/>
    </source>
</evidence>
<protein>
    <submittedName>
        <fullName evidence="2">Flavin monoamine oxidase family protein</fullName>
    </submittedName>
</protein>
<gene>
    <name evidence="2" type="ORF">ACFP1B_26450</name>
</gene>
<dbReference type="PANTHER" id="PTHR10742:SF342">
    <property type="entry name" value="AMINE OXIDASE"/>
    <property type="match status" value="1"/>
</dbReference>
<dbReference type="Pfam" id="PF01593">
    <property type="entry name" value="Amino_oxidase"/>
    <property type="match status" value="1"/>
</dbReference>
<dbReference type="InterPro" id="IPR036188">
    <property type="entry name" value="FAD/NAD-bd_sf"/>
</dbReference>
<dbReference type="PANTHER" id="PTHR10742">
    <property type="entry name" value="FLAVIN MONOAMINE OXIDASE"/>
    <property type="match status" value="1"/>
</dbReference>
<dbReference type="Proteomes" id="UP001596200">
    <property type="component" value="Unassembled WGS sequence"/>
</dbReference>
<dbReference type="SUPFAM" id="SSF54373">
    <property type="entry name" value="FAD-linked reductases, C-terminal domain"/>
    <property type="match status" value="1"/>
</dbReference>
<reference evidence="3" key="1">
    <citation type="journal article" date="2019" name="Int. J. Syst. Evol. Microbiol.">
        <title>The Global Catalogue of Microorganisms (GCM) 10K type strain sequencing project: providing services to taxonomists for standard genome sequencing and annotation.</title>
        <authorList>
            <consortium name="The Broad Institute Genomics Platform"/>
            <consortium name="The Broad Institute Genome Sequencing Center for Infectious Disease"/>
            <person name="Wu L."/>
            <person name="Ma J."/>
        </authorList>
    </citation>
    <scope>NUCLEOTIDE SEQUENCE [LARGE SCALE GENOMIC DNA]</scope>
    <source>
        <strain evidence="3">JCM 4147</strain>
    </source>
</reference>
<dbReference type="PRINTS" id="PR00419">
    <property type="entry name" value="ADXRDTASE"/>
</dbReference>
<dbReference type="InterPro" id="IPR050281">
    <property type="entry name" value="Flavin_monoamine_oxidase"/>
</dbReference>
<dbReference type="SUPFAM" id="SSF51905">
    <property type="entry name" value="FAD/NAD(P)-binding domain"/>
    <property type="match status" value="1"/>
</dbReference>
<dbReference type="EMBL" id="JBHSPU010000022">
    <property type="protein sequence ID" value="MFC5916939.1"/>
    <property type="molecule type" value="Genomic_DNA"/>
</dbReference>
<dbReference type="Gene3D" id="3.50.50.60">
    <property type="entry name" value="FAD/NAD(P)-binding domain"/>
    <property type="match status" value="1"/>
</dbReference>
<sequence>MAEPTQTEVRQALDNGLEGLKTPRKVIVVGAGLSGLAIAHELTRRGSDVTVLEASDRPGGRAYTLRDPFADGLYAEAGAMTVTPYCHYAMHYIRELGVELEKSDLVDTDFAYFVGGRFAGTDPASLNRLGLPLNDEERRMSTDQMVDRYVQAVCRELQPEIGAPEWRVTERMAPYDLRSVHQVLRERGASDAAIDLMEPYFLEMRGGDLKSASALAWLRHEASPHSLVKADPRWSKIKGGTDQFPRAFAERLKGHIHYRRAVVRVEQDGIAARVTFTDQGRLQTMEADRVVLAVPFSVARHIDFSDARFSDAKHDAIRRLKYSSIVRVYLQMRRKFWKDANASYSTDLPVRWVRDATPHTEGPRRIVECLITGWRAKAVAAMGDEERLRFVLDQIEAPLPGAREHFETGTSVVWDKRPHAEGAYILPETGHDALMPAIRKPEGRVHFAGEHAAFEPNGGSMTFALESAVRTVVELDRATEA</sequence>
<feature type="domain" description="Amine oxidase" evidence="1">
    <location>
        <begin position="33"/>
        <end position="474"/>
    </location>
</feature>
<name>A0ABW1GTQ7_9ACTN</name>
<evidence type="ECO:0000313" key="3">
    <source>
        <dbReference type="Proteomes" id="UP001596200"/>
    </source>
</evidence>
<keyword evidence="3" id="KW-1185">Reference proteome</keyword>
<dbReference type="RefSeq" id="WP_344515893.1">
    <property type="nucleotide sequence ID" value="NZ_BAAATU010000034.1"/>
</dbReference>